<evidence type="ECO:0000256" key="1">
    <source>
        <dbReference type="SAM" id="MobiDB-lite"/>
    </source>
</evidence>
<dbReference type="Proteomes" id="UP000824596">
    <property type="component" value="Unassembled WGS sequence"/>
</dbReference>
<evidence type="ECO:0000313" key="2">
    <source>
        <dbReference type="EMBL" id="KAH0959042.1"/>
    </source>
</evidence>
<proteinExistence type="predicted"/>
<comment type="caution">
    <text evidence="2">The sequence shown here is derived from an EMBL/GenBank/DDBJ whole genome shotgun (WGS) entry which is preliminary data.</text>
</comment>
<gene>
    <name evidence="2" type="ORF">HRG_10087</name>
</gene>
<feature type="region of interest" description="Disordered" evidence="1">
    <location>
        <begin position="1"/>
        <end position="53"/>
    </location>
</feature>
<sequence>MTGRDLSLLRKRGGRSARMNNDAEEEEPLLAQHRHHLPQQQKARPRQDENDPPKALTLLHEVDKAITSGYQLPGHHELQHASADLPKASSTIPLIQQPAEPAQVAPMPTLDGCRQGLLDNNVDAQMTAAPAGQGKRPSFCEPCRQARAAPNYAARVGALLDMLYCSACQEMHAAFFFSESQRKESGLSRKCISHQGYCTVCPHVRVSLADVRDLVQSKDGSHTLRCEDPLCPVLDAKILCEAGPGVGAARDTVSIEWSASLDEDTTGTFWERCLAKLQRLHESCPVVFCPHLQTTPSRLCRLDRFEDCKHLYLPGSRRLLCRVCDAAIYLDSRAEDPELTNCKSGKQAHVPIRLHWQVFIRRHGVAEKLAGWLETLDPDSYGHFADQETKHITWCDERGCATTFEGLQNDDFMILPAVEKFMGSRGDILAQMETLTDSSFNYYFEG</sequence>
<evidence type="ECO:0000313" key="3">
    <source>
        <dbReference type="Proteomes" id="UP000824596"/>
    </source>
</evidence>
<protein>
    <submittedName>
        <fullName evidence="2">Uncharacterized protein</fullName>
    </submittedName>
</protein>
<dbReference type="OrthoDB" id="5098322at2759"/>
<dbReference type="AlphaFoldDB" id="A0A9P8MPH3"/>
<dbReference type="RefSeq" id="XP_044716555.1">
    <property type="nucleotide sequence ID" value="XM_044868558.1"/>
</dbReference>
<reference evidence="2" key="1">
    <citation type="submission" date="2021-09" db="EMBL/GenBank/DDBJ databases">
        <title>A high-quality genome of the endoparasitic fungus Hirsutella rhossiliensis with a comparison of Hirsutella genomes reveals transposable elements contributing to genome size variation.</title>
        <authorList>
            <person name="Lin R."/>
            <person name="Jiao Y."/>
            <person name="Sun X."/>
            <person name="Ling J."/>
            <person name="Xie B."/>
            <person name="Cheng X."/>
        </authorList>
    </citation>
    <scope>NUCLEOTIDE SEQUENCE</scope>
    <source>
        <strain evidence="2">HR02</strain>
    </source>
</reference>
<accession>A0A9P8MPH3</accession>
<name>A0A9P8MPH3_9HYPO</name>
<dbReference type="EMBL" id="JAIZPD010000014">
    <property type="protein sequence ID" value="KAH0959042.1"/>
    <property type="molecule type" value="Genomic_DNA"/>
</dbReference>
<organism evidence="2 3">
    <name type="scientific">Hirsutella rhossiliensis</name>
    <dbReference type="NCBI Taxonomy" id="111463"/>
    <lineage>
        <taxon>Eukaryota</taxon>
        <taxon>Fungi</taxon>
        <taxon>Dikarya</taxon>
        <taxon>Ascomycota</taxon>
        <taxon>Pezizomycotina</taxon>
        <taxon>Sordariomycetes</taxon>
        <taxon>Hypocreomycetidae</taxon>
        <taxon>Hypocreales</taxon>
        <taxon>Ophiocordycipitaceae</taxon>
        <taxon>Hirsutella</taxon>
    </lineage>
</organism>
<keyword evidence="3" id="KW-1185">Reference proteome</keyword>
<dbReference type="GeneID" id="68359216"/>